<feature type="compositionally biased region" description="Polar residues" evidence="1">
    <location>
        <begin position="12"/>
        <end position="21"/>
    </location>
</feature>
<comment type="caution">
    <text evidence="2">The sequence shown here is derived from an EMBL/GenBank/DDBJ whole genome shotgun (WGS) entry which is preliminary data.</text>
</comment>
<feature type="compositionally biased region" description="Basic and acidic residues" evidence="1">
    <location>
        <begin position="93"/>
        <end position="109"/>
    </location>
</feature>
<evidence type="ECO:0000313" key="3">
    <source>
        <dbReference type="Proteomes" id="UP000001548"/>
    </source>
</evidence>
<feature type="region of interest" description="Disordered" evidence="1">
    <location>
        <begin position="75"/>
        <end position="248"/>
    </location>
</feature>
<gene>
    <name evidence="2" type="ORF">GL50803_0022855</name>
</gene>
<sequence>MQAMRYGHQESGRSSGASLTQEQEKMVKKVMLTMKDFDIQRGQQDCEATLRETNFDFDKAIDLLISPNYHPWISNPINKSLHRPSGHGGPNPRRREYNDRRPNRNEHKRQQTAKHTGPTNGEGSTKAVSHEITPEKHRTTSDSTHKGEDNADNKRVLQITSKSPALKENAGPSDAGPTNNSKESATSSKPKTHTSKKEKHDAAPDKSEPATPPGAPVKVVINTQKTAEKAAIAQGADSVSKPELTATSASQKITIKITSTKTTKDSTPPSSVVQKPHDGQKDNIQLMLKPGGGQQAPPIDVMALEKNMGRPTENTQQMAMVQQPGQQPYVMASNIPVMSAPIASAQPNQQPVQVVYVPVYYPSQGPIGEMNPFPPTTSSQVKGTDMFQIPGYQMVHMPMPMMNGMQGQVLAPMQMSPGQQTPHFAFPFVGEAQSQSK</sequence>
<evidence type="ECO:0000313" key="2">
    <source>
        <dbReference type="EMBL" id="KAE8304765.1"/>
    </source>
</evidence>
<dbReference type="STRING" id="184922.A8BS87"/>
<dbReference type="Proteomes" id="UP000001548">
    <property type="component" value="Unassembled WGS sequence"/>
</dbReference>
<dbReference type="RefSeq" id="XP_001705174.1">
    <property type="nucleotide sequence ID" value="XM_001705122.1"/>
</dbReference>
<feature type="region of interest" description="Disordered" evidence="1">
    <location>
        <begin position="259"/>
        <end position="278"/>
    </location>
</feature>
<dbReference type="EMBL" id="AACB03000001">
    <property type="protein sequence ID" value="KAE8304765.1"/>
    <property type="molecule type" value="Genomic_DNA"/>
</dbReference>
<accession>A8BS87</accession>
<dbReference type="AlphaFoldDB" id="A8BS87"/>
<dbReference type="OMA" id="HPWISNP"/>
<evidence type="ECO:0000256" key="1">
    <source>
        <dbReference type="SAM" id="MobiDB-lite"/>
    </source>
</evidence>
<dbReference type="VEuPathDB" id="GiardiaDB:GL50803_22855"/>
<dbReference type="InterPro" id="IPR009060">
    <property type="entry name" value="UBA-like_sf"/>
</dbReference>
<dbReference type="KEGG" id="gla:GL50803_0022855"/>
<name>A8BS87_GIAIC</name>
<dbReference type="HOGENOM" id="CLU_627691_0_0_1"/>
<feature type="compositionally biased region" description="Low complexity" evidence="1">
    <location>
        <begin position="259"/>
        <end position="271"/>
    </location>
</feature>
<keyword evidence="3" id="KW-1185">Reference proteome</keyword>
<reference evidence="2 3" key="1">
    <citation type="journal article" date="2007" name="Science">
        <title>Genomic minimalism in the early diverging intestinal parasite Giardia lamblia.</title>
        <authorList>
            <person name="Morrison H.G."/>
            <person name="McArthur A.G."/>
            <person name="Gillin F.D."/>
            <person name="Aley S.B."/>
            <person name="Adam R.D."/>
            <person name="Olsen G.J."/>
            <person name="Best A.A."/>
            <person name="Cande W.Z."/>
            <person name="Chen F."/>
            <person name="Cipriano M.J."/>
            <person name="Davids B.J."/>
            <person name="Dawson S.C."/>
            <person name="Elmendorf H.G."/>
            <person name="Hehl A.B."/>
            <person name="Holder M.E."/>
            <person name="Huse S.M."/>
            <person name="Kim U.U."/>
            <person name="Lasek-Nesselquist E."/>
            <person name="Manning G."/>
            <person name="Nigam A."/>
            <person name="Nixon J.E."/>
            <person name="Palm D."/>
            <person name="Passamaneck N.E."/>
            <person name="Prabhu A."/>
            <person name="Reich C.I."/>
            <person name="Reiner D.S."/>
            <person name="Samuelson J."/>
            <person name="Svard S.G."/>
            <person name="Sogin M.L."/>
        </authorList>
    </citation>
    <scope>NUCLEOTIDE SEQUENCE [LARGE SCALE GENOMIC DNA]</scope>
    <source>
        <strain evidence="2 3">WB C6</strain>
    </source>
</reference>
<protein>
    <submittedName>
        <fullName evidence="2">Uncharacterized protein</fullName>
    </submittedName>
</protein>
<feature type="compositionally biased region" description="Basic and acidic residues" evidence="1">
    <location>
        <begin position="198"/>
        <end position="208"/>
    </location>
</feature>
<feature type="region of interest" description="Disordered" evidence="1">
    <location>
        <begin position="1"/>
        <end position="23"/>
    </location>
</feature>
<feature type="compositionally biased region" description="Polar residues" evidence="1">
    <location>
        <begin position="113"/>
        <end position="127"/>
    </location>
</feature>
<proteinExistence type="predicted"/>
<dbReference type="SUPFAM" id="SSF46934">
    <property type="entry name" value="UBA-like"/>
    <property type="match status" value="1"/>
</dbReference>
<dbReference type="GeneID" id="5698050"/>
<organism evidence="2 3">
    <name type="scientific">Giardia intestinalis (strain ATCC 50803 / WB clone C6)</name>
    <name type="common">Giardia lamblia</name>
    <dbReference type="NCBI Taxonomy" id="184922"/>
    <lineage>
        <taxon>Eukaryota</taxon>
        <taxon>Metamonada</taxon>
        <taxon>Diplomonadida</taxon>
        <taxon>Hexamitidae</taxon>
        <taxon>Giardiinae</taxon>
        <taxon>Giardia</taxon>
    </lineage>
</organism>
<feature type="compositionally biased region" description="Basic and acidic residues" evidence="1">
    <location>
        <begin position="128"/>
        <end position="155"/>
    </location>
</feature>
<feature type="compositionally biased region" description="Polar residues" evidence="1">
    <location>
        <begin position="176"/>
        <end position="185"/>
    </location>
</feature>